<proteinExistence type="predicted"/>
<feature type="transmembrane region" description="Helical" evidence="1">
    <location>
        <begin position="34"/>
        <end position="57"/>
    </location>
</feature>
<reference evidence="2" key="1">
    <citation type="submission" date="2021-02" db="EMBL/GenBank/DDBJ databases">
        <title>Natronoglycomyces albus gen. nov., sp. nov, a haloalkaliphilic actinobacterium from a soda solonchak soil.</title>
        <authorList>
            <person name="Sorokin D.Y."/>
            <person name="Khijniak T.V."/>
            <person name="Zakharycheva A.P."/>
            <person name="Boueva O.V."/>
            <person name="Ariskina E.V."/>
            <person name="Hahnke R.L."/>
            <person name="Bunk B."/>
            <person name="Sproer C."/>
            <person name="Schumann P."/>
            <person name="Evtushenko L.I."/>
            <person name="Kublanov I.V."/>
        </authorList>
    </citation>
    <scope>NUCLEOTIDE SEQUENCE</scope>
    <source>
        <strain evidence="2">DSM 106290</strain>
    </source>
</reference>
<evidence type="ECO:0000313" key="2">
    <source>
        <dbReference type="EMBL" id="QSB05091.1"/>
    </source>
</evidence>
<keyword evidence="1" id="KW-0812">Transmembrane</keyword>
<keyword evidence="3" id="KW-1185">Reference proteome</keyword>
<gene>
    <name evidence="2" type="ORF">JQS30_15230</name>
</gene>
<organism evidence="2 3">
    <name type="scientific">Natronoglycomyces albus</name>
    <dbReference type="NCBI Taxonomy" id="2811108"/>
    <lineage>
        <taxon>Bacteria</taxon>
        <taxon>Bacillati</taxon>
        <taxon>Actinomycetota</taxon>
        <taxon>Actinomycetes</taxon>
        <taxon>Glycomycetales</taxon>
        <taxon>Glycomycetaceae</taxon>
        <taxon>Natronoglycomyces</taxon>
    </lineage>
</organism>
<keyword evidence="1" id="KW-0472">Membrane</keyword>
<evidence type="ECO:0000313" key="3">
    <source>
        <dbReference type="Proteomes" id="UP000662939"/>
    </source>
</evidence>
<dbReference type="EMBL" id="CP070496">
    <property type="protein sequence ID" value="QSB05091.1"/>
    <property type="molecule type" value="Genomic_DNA"/>
</dbReference>
<dbReference type="AlphaFoldDB" id="A0A895XGW2"/>
<dbReference type="Proteomes" id="UP000662939">
    <property type="component" value="Chromosome"/>
</dbReference>
<sequence length="62" mass="6723">MFTLIARTGLFIGIFLVISAGALALALPTDTDEFVISVLTVGIGVFLSLFSTFALFIERKRQ</sequence>
<dbReference type="RefSeq" id="WP_213171092.1">
    <property type="nucleotide sequence ID" value="NZ_CP070496.1"/>
</dbReference>
<dbReference type="KEGG" id="nav:JQS30_15230"/>
<name>A0A895XGW2_9ACTN</name>
<accession>A0A895XGW2</accession>
<keyword evidence="1" id="KW-1133">Transmembrane helix</keyword>
<protein>
    <submittedName>
        <fullName evidence="2">Uncharacterized protein</fullName>
    </submittedName>
</protein>
<evidence type="ECO:0000256" key="1">
    <source>
        <dbReference type="SAM" id="Phobius"/>
    </source>
</evidence>